<organism evidence="3 4">
    <name type="scientific">Nocardiopsis codii</name>
    <dbReference type="NCBI Taxonomy" id="3065942"/>
    <lineage>
        <taxon>Bacteria</taxon>
        <taxon>Bacillati</taxon>
        <taxon>Actinomycetota</taxon>
        <taxon>Actinomycetes</taxon>
        <taxon>Streptosporangiales</taxon>
        <taxon>Nocardiopsidaceae</taxon>
        <taxon>Nocardiopsis</taxon>
    </lineage>
</organism>
<keyword evidence="2" id="KW-1133">Transmembrane helix</keyword>
<comment type="caution">
    <text evidence="3">The sequence shown here is derived from an EMBL/GenBank/DDBJ whole genome shotgun (WGS) entry which is preliminary data.</text>
</comment>
<proteinExistence type="predicted"/>
<keyword evidence="4" id="KW-1185">Reference proteome</keyword>
<keyword evidence="2" id="KW-0812">Transmembrane</keyword>
<dbReference type="RefSeq" id="WP_330089836.1">
    <property type="nucleotide sequence ID" value="NZ_JAUZMY010000002.1"/>
</dbReference>
<feature type="transmembrane region" description="Helical" evidence="2">
    <location>
        <begin position="84"/>
        <end position="102"/>
    </location>
</feature>
<evidence type="ECO:0008006" key="5">
    <source>
        <dbReference type="Google" id="ProtNLM"/>
    </source>
</evidence>
<evidence type="ECO:0000313" key="3">
    <source>
        <dbReference type="EMBL" id="MEE2036006.1"/>
    </source>
</evidence>
<protein>
    <recommendedName>
        <fullName evidence="5">Integral membrane protein</fullName>
    </recommendedName>
</protein>
<dbReference type="Proteomes" id="UP001356095">
    <property type="component" value="Unassembled WGS sequence"/>
</dbReference>
<reference evidence="3 4" key="1">
    <citation type="submission" date="2023-08" db="EMBL/GenBank/DDBJ databases">
        <authorList>
            <person name="Girao M."/>
            <person name="Carvalho M.F."/>
        </authorList>
    </citation>
    <scope>NUCLEOTIDE SEQUENCE [LARGE SCALE GENOMIC DNA]</scope>
    <source>
        <strain evidence="3 4">CT-R113</strain>
    </source>
</reference>
<dbReference type="EMBL" id="JAUZMY010000002">
    <property type="protein sequence ID" value="MEE2036006.1"/>
    <property type="molecule type" value="Genomic_DNA"/>
</dbReference>
<feature type="region of interest" description="Disordered" evidence="1">
    <location>
        <begin position="1"/>
        <end position="28"/>
    </location>
</feature>
<evidence type="ECO:0000256" key="1">
    <source>
        <dbReference type="SAM" id="MobiDB-lite"/>
    </source>
</evidence>
<name>A0ABU7K167_9ACTN</name>
<evidence type="ECO:0000313" key="4">
    <source>
        <dbReference type="Proteomes" id="UP001356095"/>
    </source>
</evidence>
<accession>A0ABU7K167</accession>
<feature type="transmembrane region" description="Helical" evidence="2">
    <location>
        <begin position="114"/>
        <end position="136"/>
    </location>
</feature>
<feature type="compositionally biased region" description="Low complexity" evidence="1">
    <location>
        <begin position="15"/>
        <end position="28"/>
    </location>
</feature>
<evidence type="ECO:0000256" key="2">
    <source>
        <dbReference type="SAM" id="Phobius"/>
    </source>
</evidence>
<gene>
    <name evidence="3" type="ORF">Q8791_02065</name>
</gene>
<keyword evidence="2" id="KW-0472">Membrane</keyword>
<feature type="transmembrane region" description="Helical" evidence="2">
    <location>
        <begin position="148"/>
        <end position="169"/>
    </location>
</feature>
<sequence>MTDTGGPAHAPEGTGPARRGTPAGNAAPGGRARWPAYSLAAVLLGYAAGKAVYAAQGRLGFPSGPAVSAGEHERYAEQMMDPALTQWLAVATGVLCAALVVATATSAGRRLPRVLMFPALAVLLVGVGAGAVTLVVDGFVGVGVGWRWYHGVVGAAVLGLMAATVRSYAGGSGRGGA</sequence>